<dbReference type="InParanoid" id="A0A286U8Y6"/>
<feature type="compositionally biased region" description="Basic and acidic residues" evidence="3">
    <location>
        <begin position="152"/>
        <end position="167"/>
    </location>
</feature>
<evidence type="ECO:0000256" key="2">
    <source>
        <dbReference type="PROSITE-ProRule" id="PRU00339"/>
    </source>
</evidence>
<keyword evidence="5" id="KW-1185">Reference proteome</keyword>
<dbReference type="AlphaFoldDB" id="A0A286U8Y6"/>
<feature type="compositionally biased region" description="Low complexity" evidence="3">
    <location>
        <begin position="492"/>
        <end position="507"/>
    </location>
</feature>
<feature type="compositionally biased region" description="Acidic residues" evidence="3">
    <location>
        <begin position="135"/>
        <end position="151"/>
    </location>
</feature>
<dbReference type="InterPro" id="IPR051966">
    <property type="entry name" value="RPAP3"/>
</dbReference>
<organism evidence="4 5">
    <name type="scientific">Pyrrhoderma noxium</name>
    <dbReference type="NCBI Taxonomy" id="2282107"/>
    <lineage>
        <taxon>Eukaryota</taxon>
        <taxon>Fungi</taxon>
        <taxon>Dikarya</taxon>
        <taxon>Basidiomycota</taxon>
        <taxon>Agaricomycotina</taxon>
        <taxon>Agaricomycetes</taxon>
        <taxon>Hymenochaetales</taxon>
        <taxon>Hymenochaetaceae</taxon>
        <taxon>Pyrrhoderma</taxon>
    </lineage>
</organism>
<comment type="caution">
    <text evidence="4">The sequence shown here is derived from an EMBL/GenBank/DDBJ whole genome shotgun (WGS) entry which is preliminary data.</text>
</comment>
<dbReference type="PANTHER" id="PTHR46423">
    <property type="entry name" value="RNA POLYMERASE II-ASSOCIATED PROTEIN 3"/>
    <property type="match status" value="1"/>
</dbReference>
<reference evidence="4 5" key="1">
    <citation type="journal article" date="2017" name="Mol. Ecol.">
        <title>Comparative and population genomic landscape of Phellinus noxius: A hypervariable fungus causing root rot in trees.</title>
        <authorList>
            <person name="Chung C.L."/>
            <person name="Lee T.J."/>
            <person name="Akiba M."/>
            <person name="Lee H.H."/>
            <person name="Kuo T.H."/>
            <person name="Liu D."/>
            <person name="Ke H.M."/>
            <person name="Yokoi T."/>
            <person name="Roa M.B."/>
            <person name="Lu M.J."/>
            <person name="Chang Y.Y."/>
            <person name="Ann P.J."/>
            <person name="Tsai J.N."/>
            <person name="Chen C.Y."/>
            <person name="Tzean S.S."/>
            <person name="Ota Y."/>
            <person name="Hattori T."/>
            <person name="Sahashi N."/>
            <person name="Liou R.F."/>
            <person name="Kikuchi T."/>
            <person name="Tsai I.J."/>
        </authorList>
    </citation>
    <scope>NUCLEOTIDE SEQUENCE [LARGE SCALE GENOMIC DNA]</scope>
    <source>
        <strain evidence="4 5">FFPRI411160</strain>
    </source>
</reference>
<dbReference type="Pfam" id="PF13414">
    <property type="entry name" value="TPR_11"/>
    <property type="match status" value="1"/>
</dbReference>
<dbReference type="OrthoDB" id="420195at2759"/>
<dbReference type="PROSITE" id="PS50005">
    <property type="entry name" value="TPR"/>
    <property type="match status" value="1"/>
</dbReference>
<evidence type="ECO:0000256" key="1">
    <source>
        <dbReference type="ARBA" id="ARBA00022803"/>
    </source>
</evidence>
<evidence type="ECO:0000313" key="4">
    <source>
        <dbReference type="EMBL" id="PAV16026.1"/>
    </source>
</evidence>
<dbReference type="Proteomes" id="UP000217199">
    <property type="component" value="Unassembled WGS sequence"/>
</dbReference>
<name>A0A286U8Y6_9AGAM</name>
<dbReference type="InterPro" id="IPR019734">
    <property type="entry name" value="TPR_rpt"/>
</dbReference>
<dbReference type="EMBL" id="NBII01000008">
    <property type="protein sequence ID" value="PAV16026.1"/>
    <property type="molecule type" value="Genomic_DNA"/>
</dbReference>
<feature type="repeat" description="TPR" evidence="2">
    <location>
        <begin position="340"/>
        <end position="373"/>
    </location>
</feature>
<evidence type="ECO:0000256" key="3">
    <source>
        <dbReference type="SAM" id="MobiDB-lite"/>
    </source>
</evidence>
<dbReference type="InterPro" id="IPR011990">
    <property type="entry name" value="TPR-like_helical_dom_sf"/>
</dbReference>
<feature type="region of interest" description="Disordered" evidence="3">
    <location>
        <begin position="134"/>
        <end position="196"/>
    </location>
</feature>
<dbReference type="SMART" id="SM00028">
    <property type="entry name" value="TPR"/>
    <property type="match status" value="3"/>
</dbReference>
<feature type="compositionally biased region" description="Polar residues" evidence="3">
    <location>
        <begin position="476"/>
        <end position="491"/>
    </location>
</feature>
<feature type="region of interest" description="Disordered" evidence="3">
    <location>
        <begin position="476"/>
        <end position="519"/>
    </location>
</feature>
<evidence type="ECO:0000313" key="5">
    <source>
        <dbReference type="Proteomes" id="UP000217199"/>
    </source>
</evidence>
<keyword evidence="1 2" id="KW-0802">TPR repeat</keyword>
<dbReference type="Gene3D" id="1.25.40.10">
    <property type="entry name" value="Tetratricopeptide repeat domain"/>
    <property type="match status" value="1"/>
</dbReference>
<accession>A0A286U8Y6</accession>
<dbReference type="SUPFAM" id="SSF48452">
    <property type="entry name" value="TPR-like"/>
    <property type="match status" value="1"/>
</dbReference>
<sequence>MKQRLAAILCTPDRLTITRNQQKEFYRILQRPTHAPLNYWLDDFKRSRDQGKIMQSVLDELKHQTTKLRKDIEHYKKRAAKSMQAAFTLGRASHVLGKFIMDDTLFPPERKDAVYDEGDLLPVYMHGKGTREDPCYFDEELPSDDDNDDNNEEMKDNKINEENKENIPDNEPPRALASNKDVQTLPAQEKKEYSWTSDSDKHRVAIMNHIWSLNVVNKLQDMEWSNMKNTSAKCAKNRLQDTIGGVAVRRALTNKDQFQELLKKRTVREEEEDSKIRSGKEREWDSRGSGIYGWQTEEEEDIWEGDLDYGGLEPDDCDSYSEMTVAELIEWRYIKAERAKEQIKETGNKAFRRGDYETAIKQYSTAYSIEPELPYYQLNIAAAYLKLSNWAEAEKACNVALSQQRGCKGYWRRAKARRMQGQIIEAVKDLWMVLKLQPGNEDALEELTFIIPTAVEQFTPPRSSDNSPERYDTQYFRSQDQSSGPSSRNNMSPSSGASGSGSTSTQTKTQNCLKEPLPFIPSEADKRRLRFVPLTLQLEFPITKKTGKTGTGSKSKDKTTALDVHISNMGTV</sequence>
<dbReference type="STRING" id="2282107.A0A286U8Y6"/>
<dbReference type="PANTHER" id="PTHR46423:SF1">
    <property type="entry name" value="RNA POLYMERASE II-ASSOCIATED PROTEIN 3"/>
    <property type="match status" value="1"/>
</dbReference>
<gene>
    <name evidence="4" type="ORF">PNOK_0764600</name>
</gene>
<dbReference type="GO" id="GO:0101031">
    <property type="term" value="C:protein folding chaperone complex"/>
    <property type="evidence" value="ECO:0007669"/>
    <property type="project" value="TreeGrafter"/>
</dbReference>
<proteinExistence type="predicted"/>
<protein>
    <submittedName>
        <fullName evidence="4">RNA polymerase II associated 3</fullName>
    </submittedName>
</protein>